<feature type="domain" description="FAD/NAD(P)-binding" evidence="2">
    <location>
        <begin position="108"/>
        <end position="205"/>
    </location>
</feature>
<dbReference type="AlphaFoldDB" id="A0A350HBG6"/>
<keyword evidence="1" id="KW-0812">Transmembrane</keyword>
<dbReference type="PRINTS" id="PR00368">
    <property type="entry name" value="FADPNR"/>
</dbReference>
<dbReference type="EMBL" id="DMZY01000199">
    <property type="protein sequence ID" value="HAV92882.1"/>
    <property type="molecule type" value="Genomic_DNA"/>
</dbReference>
<sequence>MKIMYDIIIIGSGPAGLFAAYNLVKNNIRSILIIDRNPYPSGGMLNDCKLNLTHEIGMDLEDLFLTVEDAKKQIKIIDDVFLEFGALKEIYGENQELYRDWTERAQRNEVKLVPALQRHIGTDMSKDVIKKFREYLEERGVSFKLSTNIEDIEKNDRGFTLLNKENGNFKCKYLVIAPGRSGSKWLRDVSKKIGIKYSNGKRIDVGIRIELRRESYPITDVLYDPKFKINTKYGNELRTFCTNPGGRITLEQYDDFKLVNGDALKNKKTENTNFAILNTVNLTEPLTDPFIYGRLIASSTNILGGGLPIVQRMGDFLDEKRSKADTFFEKSRWYDRVQPTLVIGSTVTPGDIRMSYPYKIVKSLKEGMIKLNKIFGNTILKEENLIYAPEIKFYSLLYETDRFMETSVKNLFVAGDGAGKSRGIVGAGISGIIASKGILSK</sequence>
<dbReference type="Pfam" id="PF07992">
    <property type="entry name" value="Pyr_redox_2"/>
    <property type="match status" value="1"/>
</dbReference>
<dbReference type="InterPro" id="IPR028348">
    <property type="entry name" value="FAD-binding_protein"/>
</dbReference>
<dbReference type="PANTHER" id="PTHR43106">
    <property type="entry name" value="DEHYDROGENASE-RELATED"/>
    <property type="match status" value="1"/>
</dbReference>
<dbReference type="GO" id="GO:0016491">
    <property type="term" value="F:oxidoreductase activity"/>
    <property type="evidence" value="ECO:0007669"/>
    <property type="project" value="InterPro"/>
</dbReference>
<name>A0A350HBG6_UNCW3</name>
<feature type="transmembrane region" description="Helical" evidence="1">
    <location>
        <begin position="7"/>
        <end position="24"/>
    </location>
</feature>
<gene>
    <name evidence="3" type="ORF">DCW38_06850</name>
</gene>
<evidence type="ECO:0000313" key="3">
    <source>
        <dbReference type="EMBL" id="HAV92882.1"/>
    </source>
</evidence>
<dbReference type="InterPro" id="IPR023753">
    <property type="entry name" value="FAD/NAD-binding_dom"/>
</dbReference>
<dbReference type="PIRSF" id="PIRSF038984">
    <property type="entry name" value="FAD_binding_protein"/>
    <property type="match status" value="1"/>
</dbReference>
<organism evidence="3 4">
    <name type="scientific">candidate division WOR-3 bacterium</name>
    <dbReference type="NCBI Taxonomy" id="2052148"/>
    <lineage>
        <taxon>Bacteria</taxon>
        <taxon>Bacteria division WOR-3</taxon>
    </lineage>
</organism>
<dbReference type="Proteomes" id="UP000264062">
    <property type="component" value="Unassembled WGS sequence"/>
</dbReference>
<keyword evidence="1" id="KW-1133">Transmembrane helix</keyword>
<proteinExistence type="predicted"/>
<evidence type="ECO:0000259" key="2">
    <source>
        <dbReference type="Pfam" id="PF07992"/>
    </source>
</evidence>
<evidence type="ECO:0000256" key="1">
    <source>
        <dbReference type="SAM" id="Phobius"/>
    </source>
</evidence>
<dbReference type="InterPro" id="IPR036188">
    <property type="entry name" value="FAD/NAD-bd_sf"/>
</dbReference>
<dbReference type="Pfam" id="PF13450">
    <property type="entry name" value="NAD_binding_8"/>
    <property type="match status" value="1"/>
</dbReference>
<evidence type="ECO:0000313" key="4">
    <source>
        <dbReference type="Proteomes" id="UP000264062"/>
    </source>
</evidence>
<dbReference type="Gene3D" id="3.50.50.60">
    <property type="entry name" value="FAD/NAD(P)-binding domain"/>
    <property type="match status" value="2"/>
</dbReference>
<keyword evidence="1" id="KW-0472">Membrane</keyword>
<protein>
    <recommendedName>
        <fullName evidence="2">FAD/NAD(P)-binding domain-containing protein</fullName>
    </recommendedName>
</protein>
<dbReference type="SUPFAM" id="SSF51905">
    <property type="entry name" value="FAD/NAD(P)-binding domain"/>
    <property type="match status" value="1"/>
</dbReference>
<comment type="caution">
    <text evidence="3">The sequence shown here is derived from an EMBL/GenBank/DDBJ whole genome shotgun (WGS) entry which is preliminary data.</text>
</comment>
<dbReference type="PANTHER" id="PTHR43106:SF1">
    <property type="entry name" value="DEHYDROGENASE-RELATED"/>
    <property type="match status" value="1"/>
</dbReference>
<reference evidence="3 4" key="1">
    <citation type="journal article" date="2018" name="Nat. Biotechnol.">
        <title>A standardized bacterial taxonomy based on genome phylogeny substantially revises the tree of life.</title>
        <authorList>
            <person name="Parks D.H."/>
            <person name="Chuvochina M."/>
            <person name="Waite D.W."/>
            <person name="Rinke C."/>
            <person name="Skarshewski A."/>
            <person name="Chaumeil P.A."/>
            <person name="Hugenholtz P."/>
        </authorList>
    </citation>
    <scope>NUCLEOTIDE SEQUENCE [LARGE SCALE GENOMIC DNA]</scope>
    <source>
        <strain evidence="3">UBA9956</strain>
    </source>
</reference>
<accession>A0A350HBG6</accession>